<feature type="transmembrane region" description="Helical" evidence="1">
    <location>
        <begin position="34"/>
        <end position="56"/>
    </location>
</feature>
<keyword evidence="1" id="KW-0812">Transmembrane</keyword>
<evidence type="ECO:0008006" key="4">
    <source>
        <dbReference type="Google" id="ProtNLM"/>
    </source>
</evidence>
<comment type="caution">
    <text evidence="2">The sequence shown here is derived from an EMBL/GenBank/DDBJ whole genome shotgun (WGS) entry which is preliminary data.</text>
</comment>
<keyword evidence="1" id="KW-1133">Transmembrane helix</keyword>
<feature type="transmembrane region" description="Helical" evidence="1">
    <location>
        <begin position="95"/>
        <end position="116"/>
    </location>
</feature>
<evidence type="ECO:0000313" key="3">
    <source>
        <dbReference type="Proteomes" id="UP000219994"/>
    </source>
</evidence>
<sequence>MILRGIYRWQFLAIFALPLWLVVGWGIFGHGGWGLIGLFLAVPITAVSLALVTFLTRIRPSVRAERTLSWRDLPALALWHGSLLGLGFYGSTGMLFVLLGILGALCSFWLAVRALVHDGGRRMSDTVAEHRRTTRDDTIVVHEKHD</sequence>
<accession>A0A2A6FTW5</accession>
<evidence type="ECO:0000313" key="2">
    <source>
        <dbReference type="EMBL" id="PDQ36051.1"/>
    </source>
</evidence>
<keyword evidence="1" id="KW-0472">Membrane</keyword>
<name>A0A2A6FTW5_9MICO</name>
<dbReference type="Proteomes" id="UP000219994">
    <property type="component" value="Unassembled WGS sequence"/>
</dbReference>
<feature type="transmembrane region" description="Helical" evidence="1">
    <location>
        <begin position="7"/>
        <end position="28"/>
    </location>
</feature>
<gene>
    <name evidence="2" type="ORF">B5766_02605</name>
</gene>
<feature type="transmembrane region" description="Helical" evidence="1">
    <location>
        <begin position="68"/>
        <end position="89"/>
    </location>
</feature>
<organism evidence="2 3">
    <name type="scientific">Candidatus Lumbricidiphila eiseniae</name>
    <dbReference type="NCBI Taxonomy" id="1969409"/>
    <lineage>
        <taxon>Bacteria</taxon>
        <taxon>Bacillati</taxon>
        <taxon>Actinomycetota</taxon>
        <taxon>Actinomycetes</taxon>
        <taxon>Micrococcales</taxon>
        <taxon>Microbacteriaceae</taxon>
        <taxon>Candidatus Lumbricidiphila</taxon>
    </lineage>
</organism>
<evidence type="ECO:0000256" key="1">
    <source>
        <dbReference type="SAM" id="Phobius"/>
    </source>
</evidence>
<proteinExistence type="predicted"/>
<dbReference type="AlphaFoldDB" id="A0A2A6FTW5"/>
<protein>
    <recommendedName>
        <fullName evidence="4">MFS transporter permease</fullName>
    </recommendedName>
</protein>
<reference evidence="3" key="1">
    <citation type="submission" date="2017-03" db="EMBL/GenBank/DDBJ databases">
        <authorList>
            <person name="Lund M.B."/>
        </authorList>
    </citation>
    <scope>NUCLEOTIDE SEQUENCE [LARGE SCALE GENOMIC DNA]</scope>
</reference>
<dbReference type="EMBL" id="NAEP01000023">
    <property type="protein sequence ID" value="PDQ36051.1"/>
    <property type="molecule type" value="Genomic_DNA"/>
</dbReference>